<evidence type="ECO:0000313" key="6">
    <source>
        <dbReference type="EMBL" id="MFD0685727.1"/>
    </source>
</evidence>
<sequence>MPRADARRNRESLLTAAKEVFGERGPDAPLDEIARRAGLGNATMYRHFPTRRDMLVAVYADEVTALAGEGRDLLGSGRPADALCSWLRTFVAHVATKRDLAHAIPEGERTALFAEWHATMHETLAALLERAQEAGAVRPDVHEADLLTLANGMALAGADPSKTDRLIALVRTGMEPR</sequence>
<dbReference type="InterPro" id="IPR001647">
    <property type="entry name" value="HTH_TetR"/>
</dbReference>
<dbReference type="RefSeq" id="WP_131759172.1">
    <property type="nucleotide sequence ID" value="NZ_CAACUY010000070.1"/>
</dbReference>
<keyword evidence="7" id="KW-1185">Reference proteome</keyword>
<dbReference type="Gene3D" id="1.10.357.10">
    <property type="entry name" value="Tetracycline Repressor, domain 2"/>
    <property type="match status" value="1"/>
</dbReference>
<evidence type="ECO:0000256" key="3">
    <source>
        <dbReference type="ARBA" id="ARBA00023163"/>
    </source>
</evidence>
<gene>
    <name evidence="6" type="ORF">ACFQZM_14575</name>
</gene>
<keyword evidence="3" id="KW-0804">Transcription</keyword>
<evidence type="ECO:0000256" key="4">
    <source>
        <dbReference type="PROSITE-ProRule" id="PRU00335"/>
    </source>
</evidence>
<evidence type="ECO:0000256" key="1">
    <source>
        <dbReference type="ARBA" id="ARBA00023015"/>
    </source>
</evidence>
<comment type="caution">
    <text evidence="6">The sequence shown here is derived from an EMBL/GenBank/DDBJ whole genome shotgun (WGS) entry which is preliminary data.</text>
</comment>
<name>A0ABW2XGW1_9ACTN</name>
<dbReference type="PANTHER" id="PTHR30055">
    <property type="entry name" value="HTH-TYPE TRANSCRIPTIONAL REGULATOR RUTR"/>
    <property type="match status" value="1"/>
</dbReference>
<dbReference type="Proteomes" id="UP001597063">
    <property type="component" value="Unassembled WGS sequence"/>
</dbReference>
<dbReference type="InterPro" id="IPR036271">
    <property type="entry name" value="Tet_transcr_reg_TetR-rel_C_sf"/>
</dbReference>
<dbReference type="InterPro" id="IPR050109">
    <property type="entry name" value="HTH-type_TetR-like_transc_reg"/>
</dbReference>
<evidence type="ECO:0000256" key="2">
    <source>
        <dbReference type="ARBA" id="ARBA00023125"/>
    </source>
</evidence>
<reference evidence="7" key="1">
    <citation type="journal article" date="2019" name="Int. J. Syst. Evol. Microbiol.">
        <title>The Global Catalogue of Microorganisms (GCM) 10K type strain sequencing project: providing services to taxonomists for standard genome sequencing and annotation.</title>
        <authorList>
            <consortium name="The Broad Institute Genomics Platform"/>
            <consortium name="The Broad Institute Genome Sequencing Center for Infectious Disease"/>
            <person name="Wu L."/>
            <person name="Ma J."/>
        </authorList>
    </citation>
    <scope>NUCLEOTIDE SEQUENCE [LARGE SCALE GENOMIC DNA]</scope>
    <source>
        <strain evidence="7">JCM 9371</strain>
    </source>
</reference>
<accession>A0ABW2XGW1</accession>
<dbReference type="InterPro" id="IPR009057">
    <property type="entry name" value="Homeodomain-like_sf"/>
</dbReference>
<dbReference type="Pfam" id="PF21597">
    <property type="entry name" value="TetR_C_43"/>
    <property type="match status" value="1"/>
</dbReference>
<keyword evidence="1" id="KW-0805">Transcription regulation</keyword>
<evidence type="ECO:0000259" key="5">
    <source>
        <dbReference type="PROSITE" id="PS50977"/>
    </source>
</evidence>
<evidence type="ECO:0000313" key="7">
    <source>
        <dbReference type="Proteomes" id="UP001597063"/>
    </source>
</evidence>
<dbReference type="PANTHER" id="PTHR30055:SF234">
    <property type="entry name" value="HTH-TYPE TRANSCRIPTIONAL REGULATOR BETI"/>
    <property type="match status" value="1"/>
</dbReference>
<dbReference type="Pfam" id="PF00440">
    <property type="entry name" value="TetR_N"/>
    <property type="match status" value="1"/>
</dbReference>
<proteinExistence type="predicted"/>
<feature type="domain" description="HTH tetR-type" evidence="5">
    <location>
        <begin position="7"/>
        <end position="66"/>
    </location>
</feature>
<feature type="DNA-binding region" description="H-T-H motif" evidence="4">
    <location>
        <begin position="29"/>
        <end position="48"/>
    </location>
</feature>
<dbReference type="EMBL" id="JBHTGP010000006">
    <property type="protein sequence ID" value="MFD0685727.1"/>
    <property type="molecule type" value="Genomic_DNA"/>
</dbReference>
<dbReference type="InterPro" id="IPR049445">
    <property type="entry name" value="TetR_SbtR-like_C"/>
</dbReference>
<dbReference type="SUPFAM" id="SSF48498">
    <property type="entry name" value="Tetracyclin repressor-like, C-terminal domain"/>
    <property type="match status" value="1"/>
</dbReference>
<dbReference type="PRINTS" id="PR00455">
    <property type="entry name" value="HTHTETR"/>
</dbReference>
<organism evidence="6 7">
    <name type="scientific">Actinomadura fibrosa</name>
    <dbReference type="NCBI Taxonomy" id="111802"/>
    <lineage>
        <taxon>Bacteria</taxon>
        <taxon>Bacillati</taxon>
        <taxon>Actinomycetota</taxon>
        <taxon>Actinomycetes</taxon>
        <taxon>Streptosporangiales</taxon>
        <taxon>Thermomonosporaceae</taxon>
        <taxon>Actinomadura</taxon>
    </lineage>
</organism>
<protein>
    <submittedName>
        <fullName evidence="6">TetR/AcrR family transcriptional regulator</fullName>
    </submittedName>
</protein>
<keyword evidence="2 4" id="KW-0238">DNA-binding</keyword>
<dbReference type="PROSITE" id="PS50977">
    <property type="entry name" value="HTH_TETR_2"/>
    <property type="match status" value="1"/>
</dbReference>
<dbReference type="SUPFAM" id="SSF46689">
    <property type="entry name" value="Homeodomain-like"/>
    <property type="match status" value="1"/>
</dbReference>